<dbReference type="InterPro" id="IPR005919">
    <property type="entry name" value="Pmev_kin_anim"/>
</dbReference>
<proteinExistence type="predicted"/>
<dbReference type="Gene3D" id="3.40.50.300">
    <property type="entry name" value="P-loop containing nucleotide triphosphate hydrolases"/>
    <property type="match status" value="1"/>
</dbReference>
<dbReference type="EC" id="2.7.4.2" evidence="3"/>
<keyword evidence="5" id="KW-0444">Lipid biosynthesis</keyword>
<evidence type="ECO:0000256" key="10">
    <source>
        <dbReference type="ARBA" id="ARBA00022778"/>
    </source>
</evidence>
<gene>
    <name evidence="18" type="primary">Necator_chrV.g20657</name>
    <name evidence="18" type="ORF">RB195_015864</name>
</gene>
<reference evidence="18 19" key="1">
    <citation type="submission" date="2023-08" db="EMBL/GenBank/DDBJ databases">
        <title>A Necator americanus chromosomal reference genome.</title>
        <authorList>
            <person name="Ilik V."/>
            <person name="Petrzelkova K.J."/>
            <person name="Pardy F."/>
            <person name="Fuh T."/>
            <person name="Niatou-Singa F.S."/>
            <person name="Gouil Q."/>
            <person name="Baker L."/>
            <person name="Ritchie M.E."/>
            <person name="Jex A.R."/>
            <person name="Gazzola D."/>
            <person name="Li H."/>
            <person name="Toshio Fujiwara R."/>
            <person name="Zhan B."/>
            <person name="Aroian R.V."/>
            <person name="Pafco B."/>
            <person name="Schwarz E.M."/>
        </authorList>
    </citation>
    <scope>NUCLEOTIDE SEQUENCE [LARGE SCALE GENOMIC DNA]</scope>
    <source>
        <strain evidence="18 19">Aroian</strain>
        <tissue evidence="18">Whole animal</tissue>
    </source>
</reference>
<evidence type="ECO:0000256" key="11">
    <source>
        <dbReference type="ARBA" id="ARBA00022840"/>
    </source>
</evidence>
<keyword evidence="4" id="KW-0963">Cytoplasm</keyword>
<evidence type="ECO:0000256" key="16">
    <source>
        <dbReference type="ARBA" id="ARBA00023221"/>
    </source>
</evidence>
<comment type="pathway">
    <text evidence="2">Isoprenoid biosynthesis; isopentenyl diphosphate biosynthesis via mevalonate pathway; isopentenyl diphosphate from (R)-mevalonate: step 2/3.</text>
</comment>
<evidence type="ECO:0000256" key="6">
    <source>
        <dbReference type="ARBA" id="ARBA00022548"/>
    </source>
</evidence>
<comment type="subcellular location">
    <subcellularLocation>
        <location evidence="1">Cytoplasm</location>
        <location evidence="1">Cytosol</location>
    </subcellularLocation>
</comment>
<evidence type="ECO:0000256" key="13">
    <source>
        <dbReference type="ARBA" id="ARBA00023011"/>
    </source>
</evidence>
<evidence type="ECO:0000313" key="18">
    <source>
        <dbReference type="EMBL" id="KAK6758305.1"/>
    </source>
</evidence>
<protein>
    <recommendedName>
        <fullName evidence="17">Phosphomevalonate kinase</fullName>
        <ecNumber evidence="3">2.7.4.2</ecNumber>
    </recommendedName>
</protein>
<keyword evidence="13" id="KW-0756">Sterol biosynthesis</keyword>
<dbReference type="Pfam" id="PF04275">
    <property type="entry name" value="P-mevalo_kinase"/>
    <property type="match status" value="1"/>
</dbReference>
<sequence>MVKLVVLISGKRKSGKDYCCRKLKAALEPLKVTVSGLSHSLKAIYAAKNGLDYSELISDGPYKEIYRLKMIKWGESVRESEPYFFCRSAITATCEDDVVIISDCRRPTDIEYFRRNYHTLTVRIKASIEERERRGFAFVEGIDDMPSECALDDYTHDMTIVNDSSRDLTCEIDNVVQHVKRILEETHT</sequence>
<keyword evidence="11" id="KW-0067">ATP-binding</keyword>
<organism evidence="18 19">
    <name type="scientific">Necator americanus</name>
    <name type="common">Human hookworm</name>
    <dbReference type="NCBI Taxonomy" id="51031"/>
    <lineage>
        <taxon>Eukaryota</taxon>
        <taxon>Metazoa</taxon>
        <taxon>Ecdysozoa</taxon>
        <taxon>Nematoda</taxon>
        <taxon>Chromadorea</taxon>
        <taxon>Rhabditida</taxon>
        <taxon>Rhabditina</taxon>
        <taxon>Rhabditomorpha</taxon>
        <taxon>Strongyloidea</taxon>
        <taxon>Ancylostomatidae</taxon>
        <taxon>Bunostominae</taxon>
        <taxon>Necator</taxon>
    </lineage>
</organism>
<evidence type="ECO:0000256" key="15">
    <source>
        <dbReference type="ARBA" id="ARBA00023166"/>
    </source>
</evidence>
<evidence type="ECO:0000256" key="17">
    <source>
        <dbReference type="ARBA" id="ARBA00034549"/>
    </source>
</evidence>
<evidence type="ECO:0000256" key="4">
    <source>
        <dbReference type="ARBA" id="ARBA00022490"/>
    </source>
</evidence>
<keyword evidence="19" id="KW-1185">Reference proteome</keyword>
<evidence type="ECO:0000256" key="14">
    <source>
        <dbReference type="ARBA" id="ARBA00023098"/>
    </source>
</evidence>
<dbReference type="SUPFAM" id="SSF52540">
    <property type="entry name" value="P-loop containing nucleoside triphosphate hydrolases"/>
    <property type="match status" value="1"/>
</dbReference>
<keyword evidence="12" id="KW-0752">Steroid biosynthesis</keyword>
<evidence type="ECO:0000256" key="7">
    <source>
        <dbReference type="ARBA" id="ARBA00022679"/>
    </source>
</evidence>
<name>A0ABR1E6T7_NECAM</name>
<keyword evidence="16" id="KW-0753">Steroid metabolism</keyword>
<keyword evidence="9" id="KW-0418">Kinase</keyword>
<evidence type="ECO:0000256" key="9">
    <source>
        <dbReference type="ARBA" id="ARBA00022777"/>
    </source>
</evidence>
<evidence type="ECO:0000256" key="3">
    <source>
        <dbReference type="ARBA" id="ARBA00012958"/>
    </source>
</evidence>
<keyword evidence="10" id="KW-0152">Cholesterol biosynthesis</keyword>
<keyword evidence="6" id="KW-0153">Cholesterol metabolism</keyword>
<keyword evidence="7" id="KW-0808">Transferase</keyword>
<dbReference type="EMBL" id="JAVFWL010000005">
    <property type="protein sequence ID" value="KAK6758305.1"/>
    <property type="molecule type" value="Genomic_DNA"/>
</dbReference>
<evidence type="ECO:0000256" key="12">
    <source>
        <dbReference type="ARBA" id="ARBA00022955"/>
    </source>
</evidence>
<evidence type="ECO:0000256" key="2">
    <source>
        <dbReference type="ARBA" id="ARBA00005017"/>
    </source>
</evidence>
<dbReference type="Proteomes" id="UP001303046">
    <property type="component" value="Unassembled WGS sequence"/>
</dbReference>
<dbReference type="PANTHER" id="PTHR13101:SF1">
    <property type="entry name" value="PHOSPHOMEVALONATE KINASE"/>
    <property type="match status" value="1"/>
</dbReference>
<comment type="caution">
    <text evidence="18">The sequence shown here is derived from an EMBL/GenBank/DDBJ whole genome shotgun (WGS) entry which is preliminary data.</text>
</comment>
<keyword evidence="15" id="KW-1207">Sterol metabolism</keyword>
<accession>A0ABR1E6T7</accession>
<evidence type="ECO:0000256" key="8">
    <source>
        <dbReference type="ARBA" id="ARBA00022741"/>
    </source>
</evidence>
<dbReference type="PANTHER" id="PTHR13101">
    <property type="entry name" value="PHOSPHOMEVALONATE KINASE"/>
    <property type="match status" value="1"/>
</dbReference>
<evidence type="ECO:0000313" key="19">
    <source>
        <dbReference type="Proteomes" id="UP001303046"/>
    </source>
</evidence>
<keyword evidence="14" id="KW-0443">Lipid metabolism</keyword>
<evidence type="ECO:0000256" key="1">
    <source>
        <dbReference type="ARBA" id="ARBA00004514"/>
    </source>
</evidence>
<keyword evidence="8" id="KW-0547">Nucleotide-binding</keyword>
<evidence type="ECO:0000256" key="5">
    <source>
        <dbReference type="ARBA" id="ARBA00022516"/>
    </source>
</evidence>
<dbReference type="PIRSF" id="PIRSF036639">
    <property type="entry name" value="PMK_anim"/>
    <property type="match status" value="1"/>
</dbReference>
<dbReference type="InterPro" id="IPR027417">
    <property type="entry name" value="P-loop_NTPase"/>
</dbReference>